<dbReference type="PANTHER" id="PTHR43372">
    <property type="entry name" value="FATTY-ACID AMIDE HYDROLASE"/>
    <property type="match status" value="1"/>
</dbReference>
<dbReference type="GO" id="GO:0012505">
    <property type="term" value="C:endomembrane system"/>
    <property type="evidence" value="ECO:0007669"/>
    <property type="project" value="TreeGrafter"/>
</dbReference>
<feature type="domain" description="Amidase" evidence="1">
    <location>
        <begin position="365"/>
        <end position="454"/>
    </location>
</feature>
<reference evidence="2 3" key="1">
    <citation type="journal article" date="2001" name="FEMS Microbiol. Lett.">
        <title>Oceanobacillus iheyensis gen. nov., sp. nov., a deep-sea extremely halotolerant and alkaliphilic species isolated from a depth of 1050 m on the Iheya Ridge.</title>
        <authorList>
            <person name="Lu J."/>
            <person name="Nogi Y."/>
            <person name="Takami H."/>
        </authorList>
    </citation>
    <scope>NUCLEOTIDE SEQUENCE [LARGE SCALE GENOMIC DNA]</scope>
    <source>
        <strain evidence="3">DSM 14371 / CIP 107618 / JCM 11309 / KCTC 3954 / HTE831</strain>
    </source>
</reference>
<accession>Q8ENW3</accession>
<dbReference type="STRING" id="221109.gene:10734614"/>
<dbReference type="PANTHER" id="PTHR43372:SF4">
    <property type="entry name" value="FATTY-ACID AMIDE HYDROLASE 2"/>
    <property type="match status" value="1"/>
</dbReference>
<reference evidence="2 3" key="2">
    <citation type="journal article" date="2002" name="Nucleic Acids Res.">
        <title>Genome sequence of Oceanobacillus iheyensis isolated from the Iheya Ridge and its unexpected adaptive capabilities to extreme environments.</title>
        <authorList>
            <person name="Takami H."/>
            <person name="Takaki Y."/>
            <person name="Uchiyama I."/>
        </authorList>
    </citation>
    <scope>NUCLEOTIDE SEQUENCE [LARGE SCALE GENOMIC DNA]</scope>
    <source>
        <strain evidence="3">DSM 14371 / CIP 107618 / JCM 11309 / KCTC 3954 / HTE831</strain>
    </source>
</reference>
<dbReference type="eggNOG" id="COG0154">
    <property type="taxonomic scope" value="Bacteria"/>
</dbReference>
<dbReference type="Proteomes" id="UP000000822">
    <property type="component" value="Chromosome"/>
</dbReference>
<evidence type="ECO:0000259" key="1">
    <source>
        <dbReference type="Pfam" id="PF01425"/>
    </source>
</evidence>
<evidence type="ECO:0000313" key="2">
    <source>
        <dbReference type="EMBL" id="BAC14319.1"/>
    </source>
</evidence>
<dbReference type="InterPro" id="IPR023631">
    <property type="entry name" value="Amidase_dom"/>
</dbReference>
<dbReference type="HOGENOM" id="CLU_009600_0_4_9"/>
<dbReference type="AlphaFoldDB" id="Q8ENW3"/>
<dbReference type="Gene3D" id="3.90.1300.10">
    <property type="entry name" value="Amidase signature (AS) domain"/>
    <property type="match status" value="1"/>
</dbReference>
<dbReference type="InterPro" id="IPR036928">
    <property type="entry name" value="AS_sf"/>
</dbReference>
<feature type="domain" description="Amidase" evidence="1">
    <location>
        <begin position="28"/>
        <end position="245"/>
    </location>
</feature>
<keyword evidence="3" id="KW-1185">Reference proteome</keyword>
<dbReference type="PhylomeDB" id="Q8ENW3"/>
<dbReference type="OrthoDB" id="9811471at2"/>
<gene>
    <name evidence="2" type="ordered locus">OB2363</name>
</gene>
<organism evidence="2 3">
    <name type="scientific">Oceanobacillus iheyensis (strain DSM 14371 / CIP 107618 / JCM 11309 / KCTC 3954 / HTE831)</name>
    <dbReference type="NCBI Taxonomy" id="221109"/>
    <lineage>
        <taxon>Bacteria</taxon>
        <taxon>Bacillati</taxon>
        <taxon>Bacillota</taxon>
        <taxon>Bacilli</taxon>
        <taxon>Bacillales</taxon>
        <taxon>Bacillaceae</taxon>
        <taxon>Oceanobacillus</taxon>
    </lineage>
</organism>
<name>Q8ENW3_OCEIH</name>
<proteinExistence type="predicted"/>
<dbReference type="InterPro" id="IPR020556">
    <property type="entry name" value="Amidase_CS"/>
</dbReference>
<dbReference type="InterPro" id="IPR052739">
    <property type="entry name" value="FAAH2"/>
</dbReference>
<dbReference type="SUPFAM" id="SSF75304">
    <property type="entry name" value="Amidase signature (AS) enzymes"/>
    <property type="match status" value="1"/>
</dbReference>
<dbReference type="KEGG" id="oih:OB2363"/>
<dbReference type="RefSeq" id="WP_011066754.1">
    <property type="nucleotide sequence ID" value="NC_004193.1"/>
</dbReference>
<protein>
    <submittedName>
        <fullName evidence="2">Amidase</fullName>
    </submittedName>
</protein>
<dbReference type="EMBL" id="BA000028">
    <property type="protein sequence ID" value="BAC14319.1"/>
    <property type="molecule type" value="Genomic_DNA"/>
</dbReference>
<dbReference type="PROSITE" id="PS00571">
    <property type="entry name" value="AMIDASES"/>
    <property type="match status" value="1"/>
</dbReference>
<evidence type="ECO:0000313" key="3">
    <source>
        <dbReference type="Proteomes" id="UP000000822"/>
    </source>
</evidence>
<sequence>MDDTQIIQMDATQLSKAILSSELTSVKAVAAFIKHIHEVNPIINALVEDRFIEAIEEAKEYDNLLKNGQKRGPLHGVPISIKESLHVTGLKTTGGLEHRQDLIAIEDAAVVKKLKEAGAIIIGKTNTPALCFCQETDNKLYGRTNNPWDISKSAGGSSGGEGALLAVGGAAVGIGSDVGGSIRFPAHFNGVIGFKPGKDQISMDGHFPSIQHDLQARMLTIGPMGKSVQDMRLLYDILSPSNIESQKLKDFKLEILPGNSGYPLSIETVDILNQLEYFLEKSFPTKRIMPPYFKDSALIWQEIMSINGSKLIEDEAYNNDRSGVYSSFLKEKLTQRTSVHPYLSWAIIGAKMFKPSHKRVNEILTIIEQGDGVIETYLDNRLLIFPVYHETALPHGKVFKEIFSIRKTYLQYMPYVAYANVWGLPSLTIPVGESKNGLPISIQIMSKPGNEDAIFRLGRLIEKKYRGFKLAPIPNVD</sequence>
<dbReference type="Pfam" id="PF01425">
    <property type="entry name" value="Amidase"/>
    <property type="match status" value="2"/>
</dbReference>